<dbReference type="GO" id="GO:0003677">
    <property type="term" value="F:DNA binding"/>
    <property type="evidence" value="ECO:0007669"/>
    <property type="project" value="UniProtKB-UniRule"/>
</dbReference>
<dbReference type="InterPro" id="IPR050624">
    <property type="entry name" value="HTH-type_Tx_Regulator"/>
</dbReference>
<keyword evidence="1 2" id="KW-0238">DNA-binding</keyword>
<keyword evidence="5" id="KW-1185">Reference proteome</keyword>
<evidence type="ECO:0000259" key="3">
    <source>
        <dbReference type="PROSITE" id="PS50977"/>
    </source>
</evidence>
<feature type="DNA-binding region" description="H-T-H motif" evidence="2">
    <location>
        <begin position="35"/>
        <end position="54"/>
    </location>
</feature>
<dbReference type="RefSeq" id="WP_013425391.1">
    <property type="nucleotide sequence ID" value="NC_014666.1"/>
</dbReference>
<dbReference type="Gene3D" id="1.10.357.10">
    <property type="entry name" value="Tetracycline Repressor, domain 2"/>
    <property type="match status" value="1"/>
</dbReference>
<dbReference type="EMBL" id="CP002299">
    <property type="protein sequence ID" value="ADP82273.1"/>
    <property type="molecule type" value="Genomic_DNA"/>
</dbReference>
<dbReference type="Pfam" id="PF14278">
    <property type="entry name" value="TetR_C_8"/>
    <property type="match status" value="1"/>
</dbReference>
<name>E3JBW3_PSEI1</name>
<dbReference type="PANTHER" id="PTHR43479:SF7">
    <property type="entry name" value="TETR-FAMILY TRANSCRIPTIONAL REGULATOR"/>
    <property type="match status" value="1"/>
</dbReference>
<dbReference type="HOGENOM" id="CLU_087539_0_6_11"/>
<dbReference type="KEGG" id="fri:FraEuI1c_4274"/>
<proteinExistence type="predicted"/>
<gene>
    <name evidence="4" type="ordered locus">FraEuI1c_4274</name>
</gene>
<dbReference type="InterPro" id="IPR039532">
    <property type="entry name" value="TetR_C_Firmicutes"/>
</dbReference>
<dbReference type="Proteomes" id="UP000002484">
    <property type="component" value="Chromosome"/>
</dbReference>
<evidence type="ECO:0000313" key="4">
    <source>
        <dbReference type="EMBL" id="ADP82273.1"/>
    </source>
</evidence>
<accession>E3JBW3</accession>
<protein>
    <submittedName>
        <fullName evidence="4">Putative transcriptional regulator, TetR family</fullName>
    </submittedName>
</protein>
<reference evidence="4 5" key="1">
    <citation type="submission" date="2010-10" db="EMBL/GenBank/DDBJ databases">
        <title>Complete sequence of Frankia sp. EuI1c.</title>
        <authorList>
            <consortium name="US DOE Joint Genome Institute"/>
            <person name="Lucas S."/>
            <person name="Copeland A."/>
            <person name="Lapidus A."/>
            <person name="Cheng J.-F."/>
            <person name="Bruce D."/>
            <person name="Goodwin L."/>
            <person name="Pitluck S."/>
            <person name="Chertkov O."/>
            <person name="Detter J.C."/>
            <person name="Han C."/>
            <person name="Tapia R."/>
            <person name="Land M."/>
            <person name="Hauser L."/>
            <person name="Jeffries C."/>
            <person name="Kyrpides N."/>
            <person name="Ivanova N."/>
            <person name="Mikhailova N."/>
            <person name="Beauchemin N."/>
            <person name="Sen A."/>
            <person name="Sur S.A."/>
            <person name="Gtari M."/>
            <person name="Wall L."/>
            <person name="Tisa L."/>
            <person name="Woyke T."/>
        </authorList>
    </citation>
    <scope>NUCLEOTIDE SEQUENCE [LARGE SCALE GENOMIC DNA]</scope>
    <source>
        <strain evidence="5">DSM 45817 / CECT 9037 / EuI1c</strain>
    </source>
</reference>
<dbReference type="PROSITE" id="PS50977">
    <property type="entry name" value="HTH_TETR_2"/>
    <property type="match status" value="1"/>
</dbReference>
<dbReference type="InterPro" id="IPR009057">
    <property type="entry name" value="Homeodomain-like_sf"/>
</dbReference>
<evidence type="ECO:0000313" key="5">
    <source>
        <dbReference type="Proteomes" id="UP000002484"/>
    </source>
</evidence>
<dbReference type="PANTHER" id="PTHR43479">
    <property type="entry name" value="ACREF/ENVCD OPERON REPRESSOR-RELATED"/>
    <property type="match status" value="1"/>
</dbReference>
<feature type="domain" description="HTH tetR-type" evidence="3">
    <location>
        <begin position="12"/>
        <end position="72"/>
    </location>
</feature>
<organism evidence="4 5">
    <name type="scientific">Pseudofrankia inefficax (strain DSM 45817 / CECT 9037 / DDB 130130 / EuI1c)</name>
    <name type="common">Frankia inefficax</name>
    <dbReference type="NCBI Taxonomy" id="298654"/>
    <lineage>
        <taxon>Bacteria</taxon>
        <taxon>Bacillati</taxon>
        <taxon>Actinomycetota</taxon>
        <taxon>Actinomycetes</taxon>
        <taxon>Frankiales</taxon>
        <taxon>Frankiaceae</taxon>
        <taxon>Pseudofrankia</taxon>
    </lineage>
</organism>
<dbReference type="InParanoid" id="E3JBW3"/>
<evidence type="ECO:0000256" key="2">
    <source>
        <dbReference type="PROSITE-ProRule" id="PRU00335"/>
    </source>
</evidence>
<evidence type="ECO:0000256" key="1">
    <source>
        <dbReference type="ARBA" id="ARBA00023125"/>
    </source>
</evidence>
<sequence>MAARQPLDRRSRRSRAAMEGALLTLVGERDLAQITVSDVTTLADVNRTTFYLHYSDVHDLAASACTAMFDEMISASPVLMPDDSPDEHRRAREALAGVLAHVGDRADLYRALLGEDGSARVINYLLQRLTIAVHVNLTEPDAETHANDPASLPDDPAAALLAGALLGLVIDWLRRGCPETPEQLTASVWPHLARTAAAILPSG</sequence>
<dbReference type="AlphaFoldDB" id="E3JBW3"/>
<dbReference type="SUPFAM" id="SSF46689">
    <property type="entry name" value="Homeodomain-like"/>
    <property type="match status" value="1"/>
</dbReference>
<dbReference type="eggNOG" id="COG1309">
    <property type="taxonomic scope" value="Bacteria"/>
</dbReference>
<dbReference type="InterPro" id="IPR001647">
    <property type="entry name" value="HTH_TetR"/>
</dbReference>